<feature type="transmembrane region" description="Helical" evidence="1">
    <location>
        <begin position="123"/>
        <end position="145"/>
    </location>
</feature>
<dbReference type="AlphaFoldDB" id="A0A1M6D773"/>
<keyword evidence="1" id="KW-1133">Transmembrane helix</keyword>
<gene>
    <name evidence="2" type="ORF">SAMN05444363_1286</name>
</gene>
<evidence type="ECO:0000313" key="2">
    <source>
        <dbReference type="EMBL" id="SHI69067.1"/>
    </source>
</evidence>
<feature type="transmembrane region" description="Helical" evidence="1">
    <location>
        <begin position="21"/>
        <end position="39"/>
    </location>
</feature>
<organism evidence="2 3">
    <name type="scientific">Flavobacterium terrae</name>
    <dbReference type="NCBI Taxonomy" id="415425"/>
    <lineage>
        <taxon>Bacteria</taxon>
        <taxon>Pseudomonadati</taxon>
        <taxon>Bacteroidota</taxon>
        <taxon>Flavobacteriia</taxon>
        <taxon>Flavobacteriales</taxon>
        <taxon>Flavobacteriaceae</taxon>
        <taxon>Flavobacterium</taxon>
    </lineage>
</organism>
<dbReference type="STRING" id="415425.SAMN05444363_1286"/>
<feature type="transmembrane region" description="Helical" evidence="1">
    <location>
        <begin position="157"/>
        <end position="180"/>
    </location>
</feature>
<dbReference type="Proteomes" id="UP000184488">
    <property type="component" value="Unassembled WGS sequence"/>
</dbReference>
<name>A0A1M6D773_9FLAO</name>
<keyword evidence="1" id="KW-0472">Membrane</keyword>
<evidence type="ECO:0000313" key="3">
    <source>
        <dbReference type="Proteomes" id="UP000184488"/>
    </source>
</evidence>
<evidence type="ECO:0000256" key="1">
    <source>
        <dbReference type="SAM" id="Phobius"/>
    </source>
</evidence>
<dbReference type="EMBL" id="FQZI01000002">
    <property type="protein sequence ID" value="SHI69067.1"/>
    <property type="molecule type" value="Genomic_DNA"/>
</dbReference>
<proteinExistence type="predicted"/>
<accession>A0A1M6D773</accession>
<protein>
    <submittedName>
        <fullName evidence="2">Uncharacterized protein</fullName>
    </submittedName>
</protein>
<keyword evidence="1" id="KW-0812">Transmembrane</keyword>
<feature type="transmembrane region" description="Helical" evidence="1">
    <location>
        <begin position="45"/>
        <end position="64"/>
    </location>
</feature>
<sequence>MKKNKNKYLKPKTNSLLKTDFYKNSLIILACAFGIYLLRNESGPLRYLVVGLMLLLLYKLIFLIQSAPEIVEEFFPPKVKFEINTKPIDQFIYKSSNYFFGLSLVLILFQIRRIDNTIHGINLFFKFGLYGALFGFIVLYILKLISPTIYDTGNRRFAITFISIVGFFLVTAATASFVNYNFPKEKPKSSTYLIKRKSLGGKRNNDHLLFIEFYKNDEERIEVSENEYNTVKEGEKVNLTTQKGYFGYETIIDIKSIN</sequence>
<dbReference type="RefSeq" id="WP_073309662.1">
    <property type="nucleotide sequence ID" value="NZ_FQZI01000002.1"/>
</dbReference>
<keyword evidence="3" id="KW-1185">Reference proteome</keyword>
<dbReference type="OrthoDB" id="1425706at2"/>
<reference evidence="3" key="1">
    <citation type="submission" date="2016-11" db="EMBL/GenBank/DDBJ databases">
        <authorList>
            <person name="Varghese N."/>
            <person name="Submissions S."/>
        </authorList>
    </citation>
    <scope>NUCLEOTIDE SEQUENCE [LARGE SCALE GENOMIC DNA]</scope>
    <source>
        <strain evidence="3">DSM 18829</strain>
    </source>
</reference>